<evidence type="ECO:0000313" key="4">
    <source>
        <dbReference type="Proteomes" id="UP000033070"/>
    </source>
</evidence>
<feature type="domain" description="Cytochrome C Planctomycete-type" evidence="2">
    <location>
        <begin position="39"/>
        <end position="98"/>
    </location>
</feature>
<dbReference type="AlphaFoldDB" id="A0A2Z6G8W7"/>
<dbReference type="EMBL" id="AP018738">
    <property type="protein sequence ID" value="BBE49834.1"/>
    <property type="molecule type" value="Genomic_DNA"/>
</dbReference>
<reference evidence="3 4" key="1">
    <citation type="submission" date="2018-06" db="EMBL/GenBank/DDBJ databases">
        <title>OYT1 Genome Sequencing.</title>
        <authorList>
            <person name="Kato S."/>
            <person name="Itoh T."/>
            <person name="Ohkuma M."/>
        </authorList>
    </citation>
    <scope>NUCLEOTIDE SEQUENCE [LARGE SCALE GENOMIC DNA]</scope>
    <source>
        <strain evidence="3 4">OYT1</strain>
    </source>
</reference>
<protein>
    <recommendedName>
        <fullName evidence="2">Cytochrome C Planctomycete-type domain-containing protein</fullName>
    </recommendedName>
</protein>
<keyword evidence="1" id="KW-0732">Signal</keyword>
<dbReference type="STRING" id="1188319.OYT1_00493"/>
<evidence type="ECO:0000313" key="3">
    <source>
        <dbReference type="EMBL" id="BBE49834.1"/>
    </source>
</evidence>
<dbReference type="InterPro" id="IPR011429">
    <property type="entry name" value="Cyt_c_Planctomycete-type"/>
</dbReference>
<dbReference type="PANTHER" id="PTHR35889:SF3">
    <property type="entry name" value="F-BOX DOMAIN-CONTAINING PROTEIN"/>
    <property type="match status" value="1"/>
</dbReference>
<name>A0A2Z6G8W7_9PROT</name>
<accession>A0A2Z6G8W7</accession>
<dbReference type="GO" id="GO:0009055">
    <property type="term" value="F:electron transfer activity"/>
    <property type="evidence" value="ECO:0007669"/>
    <property type="project" value="InterPro"/>
</dbReference>
<organism evidence="3 4">
    <name type="scientific">Ferriphaselus amnicola</name>
    <dbReference type="NCBI Taxonomy" id="1188319"/>
    <lineage>
        <taxon>Bacteria</taxon>
        <taxon>Pseudomonadati</taxon>
        <taxon>Pseudomonadota</taxon>
        <taxon>Betaproteobacteria</taxon>
        <taxon>Nitrosomonadales</taxon>
        <taxon>Gallionellaceae</taxon>
        <taxon>Ferriphaselus</taxon>
    </lineage>
</organism>
<dbReference type="PANTHER" id="PTHR35889">
    <property type="entry name" value="CYCLOINULO-OLIGOSACCHARIDE FRUCTANOTRANSFERASE-RELATED"/>
    <property type="match status" value="1"/>
</dbReference>
<dbReference type="InterPro" id="IPR036909">
    <property type="entry name" value="Cyt_c-like_dom_sf"/>
</dbReference>
<dbReference type="Proteomes" id="UP000033070">
    <property type="component" value="Chromosome"/>
</dbReference>
<evidence type="ECO:0000256" key="1">
    <source>
        <dbReference type="SAM" id="SignalP"/>
    </source>
</evidence>
<keyword evidence="4" id="KW-1185">Reference proteome</keyword>
<dbReference type="SUPFAM" id="SSF46626">
    <property type="entry name" value="Cytochrome c"/>
    <property type="match status" value="1"/>
</dbReference>
<feature type="chain" id="PRO_5017257591" description="Cytochrome C Planctomycete-type domain-containing protein" evidence="1">
    <location>
        <begin position="22"/>
        <end position="124"/>
    </location>
</feature>
<dbReference type="OrthoDB" id="9809746at2"/>
<proteinExistence type="predicted"/>
<dbReference type="GO" id="GO:0020037">
    <property type="term" value="F:heme binding"/>
    <property type="evidence" value="ECO:0007669"/>
    <property type="project" value="InterPro"/>
</dbReference>
<dbReference type="KEGG" id="fam:OYT1_ch0260"/>
<feature type="signal peptide" evidence="1">
    <location>
        <begin position="1"/>
        <end position="21"/>
    </location>
</feature>
<gene>
    <name evidence="3" type="ORF">OYT1_ch0260</name>
</gene>
<sequence length="124" mass="13443">MKIITTFGAMLLTAVSVTAQADKVVSFKADIRPIVDDYCLSCHVPGGKGFEKSKLDLSSYQSLMKGTQFGPVIKPGDSQNSTLNMLIEGRADPSISMPYGIKGSLSPDKIKLFKRWVDQGAQDN</sequence>
<dbReference type="RefSeq" id="WP_062625709.1">
    <property type="nucleotide sequence ID" value="NZ_AP018738.1"/>
</dbReference>
<dbReference type="Pfam" id="PF07635">
    <property type="entry name" value="PSCyt1"/>
    <property type="match status" value="1"/>
</dbReference>
<evidence type="ECO:0000259" key="2">
    <source>
        <dbReference type="Pfam" id="PF07635"/>
    </source>
</evidence>